<dbReference type="SUPFAM" id="SSF51735">
    <property type="entry name" value="NAD(P)-binding Rossmann-fold domains"/>
    <property type="match status" value="1"/>
</dbReference>
<dbReference type="AlphaFoldDB" id="A0A1H2QHM1"/>
<sequence>MTDRPILVIGATGKTGSRIARLLSARGHAVRSGSRRAPIPFDWDRPETWAPALDGVRAAYVSYFPDIAFPGAVEQVEAFAALARRMGLPRLVLLTGRGEHHAERAERIVRASGIPTAIVRAAWFAQNFSEGALLDAVQAGVLPMPGGDVREPIVDVDDIAEVAVAALTEDGHDGEIYEVTGPRLMTFDEMADALSDALGRPVRRLSLSFEAFHDAMAQANGEALAGIVTEIARETLDGRNARLADGVQRALGRPPRDFATFARDAARTGAWSAAA</sequence>
<dbReference type="EMBL" id="FNMZ01000001">
    <property type="protein sequence ID" value="SDW06595.1"/>
    <property type="molecule type" value="Genomic_DNA"/>
</dbReference>
<dbReference type="PANTHER" id="PTHR43162">
    <property type="match status" value="1"/>
</dbReference>
<dbReference type="InterPro" id="IPR008030">
    <property type="entry name" value="NmrA-like"/>
</dbReference>
<dbReference type="PANTHER" id="PTHR43162:SF1">
    <property type="entry name" value="PRESTALK A DIFFERENTIATION PROTEIN A"/>
    <property type="match status" value="1"/>
</dbReference>
<proteinExistence type="predicted"/>
<accession>A0A1H2QHM1</accession>
<organism evidence="2 3">
    <name type="scientific">Albimonas donghaensis</name>
    <dbReference type="NCBI Taxonomy" id="356660"/>
    <lineage>
        <taxon>Bacteria</taxon>
        <taxon>Pseudomonadati</taxon>
        <taxon>Pseudomonadota</taxon>
        <taxon>Alphaproteobacteria</taxon>
        <taxon>Rhodobacterales</taxon>
        <taxon>Paracoccaceae</taxon>
        <taxon>Albimonas</taxon>
    </lineage>
</organism>
<dbReference type="InterPro" id="IPR051604">
    <property type="entry name" value="Ergot_Alk_Oxidoreductase"/>
</dbReference>
<protein>
    <submittedName>
        <fullName evidence="2">Uncharacterized conserved protein YbjT, contains NAD(P)-binding and DUF2867 domains</fullName>
    </submittedName>
</protein>
<reference evidence="2 3" key="1">
    <citation type="submission" date="2016-10" db="EMBL/GenBank/DDBJ databases">
        <authorList>
            <person name="de Groot N.N."/>
        </authorList>
    </citation>
    <scope>NUCLEOTIDE SEQUENCE [LARGE SCALE GENOMIC DNA]</scope>
    <source>
        <strain evidence="2 3">DSM 17890</strain>
    </source>
</reference>
<gene>
    <name evidence="2" type="ORF">SAMN05444336_10154</name>
</gene>
<name>A0A1H2QHM1_9RHOB</name>
<evidence type="ECO:0000313" key="3">
    <source>
        <dbReference type="Proteomes" id="UP000199118"/>
    </source>
</evidence>
<dbReference type="OrthoDB" id="109735at2"/>
<dbReference type="InterPro" id="IPR036291">
    <property type="entry name" value="NAD(P)-bd_dom_sf"/>
</dbReference>
<dbReference type="Pfam" id="PF05368">
    <property type="entry name" value="NmrA"/>
    <property type="match status" value="1"/>
</dbReference>
<dbReference type="RefSeq" id="WP_092679155.1">
    <property type="nucleotide sequence ID" value="NZ_FNMZ01000001.1"/>
</dbReference>
<dbReference type="STRING" id="356660.SAMN05444336_10154"/>
<dbReference type="Gene3D" id="3.40.50.720">
    <property type="entry name" value="NAD(P)-binding Rossmann-like Domain"/>
    <property type="match status" value="1"/>
</dbReference>
<evidence type="ECO:0000259" key="1">
    <source>
        <dbReference type="Pfam" id="PF05368"/>
    </source>
</evidence>
<keyword evidence="3" id="KW-1185">Reference proteome</keyword>
<feature type="domain" description="NmrA-like" evidence="1">
    <location>
        <begin position="106"/>
        <end position="228"/>
    </location>
</feature>
<dbReference type="Gene3D" id="3.90.25.10">
    <property type="entry name" value="UDP-galactose 4-epimerase, domain 1"/>
    <property type="match status" value="1"/>
</dbReference>
<dbReference type="Proteomes" id="UP000199118">
    <property type="component" value="Unassembled WGS sequence"/>
</dbReference>
<evidence type="ECO:0000313" key="2">
    <source>
        <dbReference type="EMBL" id="SDW06595.1"/>
    </source>
</evidence>